<evidence type="ECO:0000313" key="2">
    <source>
        <dbReference type="Proteomes" id="UP001172386"/>
    </source>
</evidence>
<dbReference type="EMBL" id="JAPDRQ010000327">
    <property type="protein sequence ID" value="KAJ9650596.1"/>
    <property type="molecule type" value="Genomic_DNA"/>
</dbReference>
<dbReference type="Proteomes" id="UP001172386">
    <property type="component" value="Unassembled WGS sequence"/>
</dbReference>
<evidence type="ECO:0000313" key="1">
    <source>
        <dbReference type="EMBL" id="KAJ9650596.1"/>
    </source>
</evidence>
<sequence>MARTSSRSDFASLGLSSPAKADGSNSDSSISSDSRRPPMHSLIVIAHPEPDSLTHAMAHRIGDAITAADARNTVAYADLMAEGFDPRFNAQDQALFRSTGAVPADIAAEHARLEATDTLVLVFPLYWWSFPALLKGWIDRVFTNEWAYAQDAQGKLVKKLQRLNVHLVGLGGADAAMVERRGYDAAMKTQIDMGIFDYCGARVLTSDLLLDADTGAAETHLQTALAIGRKIGTPMR</sequence>
<comment type="caution">
    <text evidence="1">The sequence shown here is derived from an EMBL/GenBank/DDBJ whole genome shotgun (WGS) entry which is preliminary data.</text>
</comment>
<protein>
    <submittedName>
        <fullName evidence="1">Uncharacterized protein</fullName>
    </submittedName>
</protein>
<organism evidence="1 2">
    <name type="scientific">Neophaeococcomyces mojaviensis</name>
    <dbReference type="NCBI Taxonomy" id="3383035"/>
    <lineage>
        <taxon>Eukaryota</taxon>
        <taxon>Fungi</taxon>
        <taxon>Dikarya</taxon>
        <taxon>Ascomycota</taxon>
        <taxon>Pezizomycotina</taxon>
        <taxon>Eurotiomycetes</taxon>
        <taxon>Chaetothyriomycetidae</taxon>
        <taxon>Chaetothyriales</taxon>
        <taxon>Chaetothyriales incertae sedis</taxon>
        <taxon>Neophaeococcomyces</taxon>
    </lineage>
</organism>
<keyword evidence="2" id="KW-1185">Reference proteome</keyword>
<proteinExistence type="predicted"/>
<name>A0ACC2ZSQ0_9EURO</name>
<reference evidence="1" key="1">
    <citation type="submission" date="2022-10" db="EMBL/GenBank/DDBJ databases">
        <title>Culturing micro-colonial fungi from biological soil crusts in the Mojave desert and describing Neophaeococcomyces mojavensis, and introducing the new genera and species Taxawa tesnikishii.</title>
        <authorList>
            <person name="Kurbessoian T."/>
            <person name="Stajich J.E."/>
        </authorList>
    </citation>
    <scope>NUCLEOTIDE SEQUENCE</scope>
    <source>
        <strain evidence="1">JES_112</strain>
    </source>
</reference>
<gene>
    <name evidence="1" type="ORF">H2198_010103</name>
</gene>
<accession>A0ACC2ZSQ0</accession>